<organism evidence="1 2">
    <name type="scientific">Paspalum notatum var. saurae</name>
    <dbReference type="NCBI Taxonomy" id="547442"/>
    <lineage>
        <taxon>Eukaryota</taxon>
        <taxon>Viridiplantae</taxon>
        <taxon>Streptophyta</taxon>
        <taxon>Embryophyta</taxon>
        <taxon>Tracheophyta</taxon>
        <taxon>Spermatophyta</taxon>
        <taxon>Magnoliopsida</taxon>
        <taxon>Liliopsida</taxon>
        <taxon>Poales</taxon>
        <taxon>Poaceae</taxon>
        <taxon>PACMAD clade</taxon>
        <taxon>Panicoideae</taxon>
        <taxon>Andropogonodae</taxon>
        <taxon>Paspaleae</taxon>
        <taxon>Paspalinae</taxon>
        <taxon>Paspalum</taxon>
    </lineage>
</organism>
<evidence type="ECO:0000313" key="2">
    <source>
        <dbReference type="Proteomes" id="UP001341281"/>
    </source>
</evidence>
<dbReference type="EMBL" id="CP144753">
    <property type="protein sequence ID" value="WVZ93599.1"/>
    <property type="molecule type" value="Genomic_DNA"/>
</dbReference>
<dbReference type="AlphaFoldDB" id="A0AAQ3UJW2"/>
<evidence type="ECO:0000313" key="1">
    <source>
        <dbReference type="EMBL" id="WVZ93599.1"/>
    </source>
</evidence>
<feature type="non-terminal residue" evidence="1">
    <location>
        <position position="1"/>
    </location>
</feature>
<keyword evidence="2" id="KW-1185">Reference proteome</keyword>
<sequence>DLVLMSAWVWGNRATVDPHGDGDLTPFCSKVRSNRVASFGGLSKTTIAASKVGEAVKWQLQAGLLGGGVGRPKVGPGELLPGPVTWRTVGSTASLDLVAHLHSLGRLHGGCGGYACVSSSTIDLHLCFFLSRRIEVPRIADFTNPSAGSVMWQAFRSKMGQFGHFIRPGGSGLESSGLTHLPVL</sequence>
<proteinExistence type="predicted"/>
<dbReference type="Proteomes" id="UP001341281">
    <property type="component" value="Chromosome 09"/>
</dbReference>
<gene>
    <name evidence="1" type="ORF">U9M48_039567</name>
</gene>
<name>A0AAQ3UJW2_PASNO</name>
<accession>A0AAQ3UJW2</accession>
<reference evidence="1 2" key="1">
    <citation type="submission" date="2024-02" db="EMBL/GenBank/DDBJ databases">
        <title>High-quality chromosome-scale genome assembly of Pensacola bahiagrass (Paspalum notatum Flugge var. saurae).</title>
        <authorList>
            <person name="Vega J.M."/>
            <person name="Podio M."/>
            <person name="Orjuela J."/>
            <person name="Siena L.A."/>
            <person name="Pessino S.C."/>
            <person name="Combes M.C."/>
            <person name="Mariac C."/>
            <person name="Albertini E."/>
            <person name="Pupilli F."/>
            <person name="Ortiz J.P.A."/>
            <person name="Leblanc O."/>
        </authorList>
    </citation>
    <scope>NUCLEOTIDE SEQUENCE [LARGE SCALE GENOMIC DNA]</scope>
    <source>
        <strain evidence="1">R1</strain>
        <tissue evidence="1">Leaf</tissue>
    </source>
</reference>
<protein>
    <submittedName>
        <fullName evidence="1">Uncharacterized protein</fullName>
    </submittedName>
</protein>